<reference evidence="1" key="1">
    <citation type="submission" date="2020-06" db="EMBL/GenBank/DDBJ databases">
        <title>A novel thermopfilic bacterium from Erzurum, Turkey.</title>
        <authorList>
            <person name="Adiguzel A."/>
            <person name="Ay H."/>
            <person name="Baltaci M.O."/>
        </authorList>
    </citation>
    <scope>NUCLEOTIDE SEQUENCE</scope>
    <source>
        <strain evidence="1">P2</strain>
    </source>
</reference>
<evidence type="ECO:0000313" key="2">
    <source>
        <dbReference type="Proteomes" id="UP000625804"/>
    </source>
</evidence>
<organism evidence="1 2">
    <name type="scientific">Calidifontibacillus erzurumensis</name>
    <dbReference type="NCBI Taxonomy" id="2741433"/>
    <lineage>
        <taxon>Bacteria</taxon>
        <taxon>Bacillati</taxon>
        <taxon>Bacillota</taxon>
        <taxon>Bacilli</taxon>
        <taxon>Bacillales</taxon>
        <taxon>Bacillaceae</taxon>
        <taxon>Calidifontibacillus/Schinkia group</taxon>
        <taxon>Calidifontibacillus</taxon>
    </lineage>
</organism>
<dbReference type="AlphaFoldDB" id="A0A8J8KEU9"/>
<dbReference type="Proteomes" id="UP000625804">
    <property type="component" value="Unassembled WGS sequence"/>
</dbReference>
<gene>
    <name evidence="1" type="ORF">HR057_10570</name>
</gene>
<dbReference type="EMBL" id="JABTTE010000013">
    <property type="protein sequence ID" value="NSL52195.1"/>
    <property type="molecule type" value="Genomic_DNA"/>
</dbReference>
<evidence type="ECO:0000313" key="1">
    <source>
        <dbReference type="EMBL" id="NSL52195.1"/>
    </source>
</evidence>
<proteinExistence type="predicted"/>
<accession>A0A8J8KEU9</accession>
<protein>
    <submittedName>
        <fullName evidence="1">Uncharacterized protein</fullName>
    </submittedName>
</protein>
<dbReference type="RefSeq" id="WP_173731401.1">
    <property type="nucleotide sequence ID" value="NZ_JABTTE010000013.1"/>
</dbReference>
<comment type="caution">
    <text evidence="1">The sequence shown here is derived from an EMBL/GenBank/DDBJ whole genome shotgun (WGS) entry which is preliminary data.</text>
</comment>
<keyword evidence="2" id="KW-1185">Reference proteome</keyword>
<name>A0A8J8KEU9_9BACI</name>
<sequence>MTKVKAVKIDGADIRIFNSAVYIFESSTGYTLELDIIVSEVAVNKYRNEENLIVEFELEDGRVFNSYMHVKSLSGGLPQLQLFCEIDDVREYQGLPIVNENDCSFPNIEEGITLEEIRKYEMPDEKITLKLKLPIVQTEWLRKQKGQQLEKIFTEAIYDYWKKHQIGSGQ</sequence>